<dbReference type="GO" id="GO:0016020">
    <property type="term" value="C:membrane"/>
    <property type="evidence" value="ECO:0007669"/>
    <property type="project" value="TreeGrafter"/>
</dbReference>
<dbReference type="InterPro" id="IPR036273">
    <property type="entry name" value="CRAL/TRIO_N_dom_sf"/>
</dbReference>
<dbReference type="InterPro" id="IPR036865">
    <property type="entry name" value="CRAL-TRIO_dom_sf"/>
</dbReference>
<dbReference type="OrthoDB" id="7837562at2759"/>
<dbReference type="SUPFAM" id="SSF52087">
    <property type="entry name" value="CRAL/TRIO domain"/>
    <property type="match status" value="1"/>
</dbReference>
<reference evidence="2" key="1">
    <citation type="submission" date="2015-06" db="EMBL/GenBank/DDBJ databases">
        <authorList>
            <person name="Hoefler B.C."/>
            <person name="Straight P.D."/>
        </authorList>
    </citation>
    <scope>NUCLEOTIDE SEQUENCE</scope>
</reference>
<dbReference type="GO" id="GO:1902936">
    <property type="term" value="F:phosphatidylinositol bisphosphate binding"/>
    <property type="evidence" value="ECO:0007669"/>
    <property type="project" value="TreeGrafter"/>
</dbReference>
<name>A0A0K8WBI1_BACLA</name>
<organism evidence="2">
    <name type="scientific">Bactrocera latifrons</name>
    <name type="common">Malaysian fruit fly</name>
    <name type="synonym">Chaetodacus latifrons</name>
    <dbReference type="NCBI Taxonomy" id="174628"/>
    <lineage>
        <taxon>Eukaryota</taxon>
        <taxon>Metazoa</taxon>
        <taxon>Ecdysozoa</taxon>
        <taxon>Arthropoda</taxon>
        <taxon>Hexapoda</taxon>
        <taxon>Insecta</taxon>
        <taxon>Pterygota</taxon>
        <taxon>Neoptera</taxon>
        <taxon>Endopterygota</taxon>
        <taxon>Diptera</taxon>
        <taxon>Brachycera</taxon>
        <taxon>Muscomorpha</taxon>
        <taxon>Tephritoidea</taxon>
        <taxon>Tephritidae</taxon>
        <taxon>Bactrocera</taxon>
        <taxon>Bactrocera</taxon>
    </lineage>
</organism>
<evidence type="ECO:0000313" key="2">
    <source>
        <dbReference type="EMBL" id="JAI48516.1"/>
    </source>
</evidence>
<gene>
    <name evidence="2" type="primary">clvs2_1</name>
    <name evidence="2" type="ORF">c0_g1_i2</name>
</gene>
<dbReference type="PRINTS" id="PR00180">
    <property type="entry name" value="CRETINALDHBP"/>
</dbReference>
<dbReference type="EMBL" id="GDHF01003798">
    <property type="protein sequence ID" value="JAI48516.1"/>
    <property type="molecule type" value="Transcribed_RNA"/>
</dbReference>
<dbReference type="InterPro" id="IPR001251">
    <property type="entry name" value="CRAL-TRIO_dom"/>
</dbReference>
<dbReference type="SMART" id="SM00516">
    <property type="entry name" value="SEC14"/>
    <property type="match status" value="1"/>
</dbReference>
<dbReference type="PROSITE" id="PS50191">
    <property type="entry name" value="CRAL_TRIO"/>
    <property type="match status" value="1"/>
</dbReference>
<feature type="domain" description="CRAL-TRIO" evidence="1">
    <location>
        <begin position="185"/>
        <end position="346"/>
    </location>
</feature>
<dbReference type="PANTHER" id="PTHR10174">
    <property type="entry name" value="ALPHA-TOCOPHEROL TRANSFER PROTEIN-RELATED"/>
    <property type="match status" value="1"/>
</dbReference>
<dbReference type="CDD" id="cd00170">
    <property type="entry name" value="SEC14"/>
    <property type="match status" value="1"/>
</dbReference>
<dbReference type="Pfam" id="PF00650">
    <property type="entry name" value="CRAL_TRIO"/>
    <property type="match status" value="1"/>
</dbReference>
<evidence type="ECO:0000259" key="1">
    <source>
        <dbReference type="PROSITE" id="PS50191"/>
    </source>
</evidence>
<dbReference type="AlphaFoldDB" id="A0A0K8WBI1"/>
<dbReference type="PANTHER" id="PTHR10174:SF231">
    <property type="entry name" value="CLAVESIN-2-LIKE PROTEIN"/>
    <property type="match status" value="1"/>
</dbReference>
<sequence>IYWLWVGIKAAALEEKVVSTFCLVRQQRRGEYTIRVLTRAPRATKRFQPTKQQQQQVDYVVSLCEKAMDTFKPDNKMTEFIEIHIQKNLNHRLPRSIDSRQEIFGTSDARDRHRKLDLFRDMIGASVNLALRDKSCCMDTNFLNRFLYAKKFDCVAALDLLIKYFLFKENNKHILQKLSIFDENIQATLRDGNPSVLKQRDRKGRKVITFAAANWDTTKYSMEDVFRALLLSLDKLLENVENQALGFVVIVDWTNFTYKQSKHISAKTLKLMIECLQDCLPAKFKGIHFIGQPWYVDVMLRVIKPFLNDKIKRRLLVHGTNLTSLHNMVSKDILPPDLGGEGPTINTLDWYHYLLESSQNSELRKTYRLIEATVYSKTADWQKPVAIANGTQKIESNGNLINIKQIS</sequence>
<dbReference type="Gene3D" id="3.40.525.10">
    <property type="entry name" value="CRAL-TRIO lipid binding domain"/>
    <property type="match status" value="1"/>
</dbReference>
<dbReference type="SUPFAM" id="SSF46938">
    <property type="entry name" value="CRAL/TRIO N-terminal domain"/>
    <property type="match status" value="1"/>
</dbReference>
<accession>A0A0K8WBI1</accession>
<protein>
    <submittedName>
        <fullName evidence="2">Clavesin-2</fullName>
    </submittedName>
</protein>
<dbReference type="Gene3D" id="1.10.8.20">
    <property type="entry name" value="N-terminal domain of phosphatidylinositol transfer protein sec14p"/>
    <property type="match status" value="1"/>
</dbReference>
<feature type="non-terminal residue" evidence="2">
    <location>
        <position position="1"/>
    </location>
</feature>
<dbReference type="Gene3D" id="1.20.5.1200">
    <property type="entry name" value="Alpha-tocopherol transfer"/>
    <property type="match status" value="1"/>
</dbReference>
<proteinExistence type="predicted"/>